<keyword evidence="6 14" id="KW-0489">Methyltransferase</keyword>
<comment type="subcellular location">
    <subcellularLocation>
        <location evidence="1 14">Cytoplasm</location>
    </subcellularLocation>
</comment>
<dbReference type="InterPro" id="IPR004383">
    <property type="entry name" value="rRNA_lsu_MTrfase_RlmN/Cfr"/>
</dbReference>
<dbReference type="InterPro" id="IPR007197">
    <property type="entry name" value="rSAM"/>
</dbReference>
<reference evidence="16 17" key="1">
    <citation type="submission" date="2017-10" db="EMBL/GenBank/DDBJ databases">
        <title>Novel microbial diversity and functional potential in the marine mammal oral microbiome.</title>
        <authorList>
            <person name="Dudek N.K."/>
            <person name="Sun C.L."/>
            <person name="Burstein D."/>
            <person name="Kantor R.S."/>
            <person name="Aliaga Goltsman D.S."/>
            <person name="Bik E.M."/>
            <person name="Thomas B.C."/>
            <person name="Banfield J.F."/>
            <person name="Relman D.A."/>
        </authorList>
    </citation>
    <scope>NUCLEOTIDE SEQUENCE [LARGE SCALE GENOMIC DNA]</scope>
    <source>
        <strain evidence="16">DOLJORAL78_47_202</strain>
    </source>
</reference>
<dbReference type="GO" id="GO:0000049">
    <property type="term" value="F:tRNA binding"/>
    <property type="evidence" value="ECO:0007669"/>
    <property type="project" value="UniProtKB-UniRule"/>
</dbReference>
<evidence type="ECO:0000259" key="15">
    <source>
        <dbReference type="PROSITE" id="PS51918"/>
    </source>
</evidence>
<dbReference type="EC" id="2.1.1.192" evidence="14"/>
<dbReference type="GO" id="GO:0005737">
    <property type="term" value="C:cytoplasm"/>
    <property type="evidence" value="ECO:0007669"/>
    <property type="project" value="UniProtKB-SubCell"/>
</dbReference>
<comment type="similarity">
    <text evidence="2 14">Belongs to the radical SAM superfamily. RlmN family.</text>
</comment>
<dbReference type="InterPro" id="IPR013785">
    <property type="entry name" value="Aldolase_TIM"/>
</dbReference>
<keyword evidence="3 14" id="KW-0004">4Fe-4S</keyword>
<evidence type="ECO:0000256" key="11">
    <source>
        <dbReference type="ARBA" id="ARBA00023004"/>
    </source>
</evidence>
<evidence type="ECO:0000256" key="1">
    <source>
        <dbReference type="ARBA" id="ARBA00004496"/>
    </source>
</evidence>
<comment type="caution">
    <text evidence="14">Lacks conserved residue(s) required for the propagation of feature annotation.</text>
</comment>
<name>A0A2G6MTR9_9BACT</name>
<keyword evidence="11 14" id="KW-0408">Iron</keyword>
<comment type="miscellaneous">
    <text evidence="14">Reaction proceeds by a ping-pong mechanism involving intermediate methylation of a conserved cysteine residue.</text>
</comment>
<dbReference type="InterPro" id="IPR040072">
    <property type="entry name" value="Methyltransferase_A"/>
</dbReference>
<dbReference type="Proteomes" id="UP000231203">
    <property type="component" value="Unassembled WGS sequence"/>
</dbReference>
<feature type="binding site" evidence="14">
    <location>
        <position position="110"/>
    </location>
    <ligand>
        <name>[4Fe-4S] cluster</name>
        <dbReference type="ChEBI" id="CHEBI:49883"/>
        <note>4Fe-4S-S-AdoMet</note>
    </ligand>
</feature>
<dbReference type="Gene3D" id="1.10.150.530">
    <property type="match status" value="1"/>
</dbReference>
<dbReference type="InterPro" id="IPR006638">
    <property type="entry name" value="Elp3/MiaA/NifB-like_rSAM"/>
</dbReference>
<dbReference type="Pfam" id="PF21016">
    <property type="entry name" value="RlmN_N"/>
    <property type="match status" value="1"/>
</dbReference>
<evidence type="ECO:0000256" key="14">
    <source>
        <dbReference type="HAMAP-Rule" id="MF_01849"/>
    </source>
</evidence>
<proteinExistence type="inferred from homology"/>
<evidence type="ECO:0000256" key="12">
    <source>
        <dbReference type="ARBA" id="ARBA00023014"/>
    </source>
</evidence>
<dbReference type="GO" id="GO:0019843">
    <property type="term" value="F:rRNA binding"/>
    <property type="evidence" value="ECO:0007669"/>
    <property type="project" value="UniProtKB-UniRule"/>
</dbReference>
<evidence type="ECO:0000313" key="17">
    <source>
        <dbReference type="Proteomes" id="UP000231203"/>
    </source>
</evidence>
<sequence>MEDILDFTRQDLGNWFENKGMRRFRADQVFKWLYLKLADSFEEMTDLGKALRKSVAKHFYLGTLTLENMETAADSTKKFLHRLADGEYVESVLIPEKDHYTLCVSTQAGCAMNCKFCLTAKTGFKRNLTMGEIVGQIREARRFVAQQGLDPLFLSNTVFMGMGEPLANYDNLLRSLGVICDTDFGMKFSRRRVTVSTSGVVPKIIQLGLDTEVNLAVSLNATDNALRSRLMPVNRTWPIEDLLGACKAFNMKPRNKITFEYILISGLNDSDAHAHELVRLLTPIRAKVNLIPFNEHPKAPFKRPSQKRVNAFLTILLNRNMTAIVRKSRGDDISAACGQLKAAWIDDISSCSCSD</sequence>
<feature type="binding site" evidence="14">
    <location>
        <position position="196"/>
    </location>
    <ligand>
        <name>S-adenosyl-L-methionine</name>
        <dbReference type="ChEBI" id="CHEBI:59789"/>
    </ligand>
</feature>
<feature type="binding site" evidence="14">
    <location>
        <position position="114"/>
    </location>
    <ligand>
        <name>[4Fe-4S] cluster</name>
        <dbReference type="ChEBI" id="CHEBI:49883"/>
        <note>4Fe-4S-S-AdoMet</note>
    </ligand>
</feature>
<keyword evidence="7 14" id="KW-0808">Transferase</keyword>
<organism evidence="16 17">
    <name type="scientific">Desulfobacter postgatei</name>
    <dbReference type="NCBI Taxonomy" id="2293"/>
    <lineage>
        <taxon>Bacteria</taxon>
        <taxon>Pseudomonadati</taxon>
        <taxon>Thermodesulfobacteriota</taxon>
        <taxon>Desulfobacteria</taxon>
        <taxon>Desulfobacterales</taxon>
        <taxon>Desulfobacteraceae</taxon>
        <taxon>Desulfobacter</taxon>
    </lineage>
</organism>
<dbReference type="PANTHER" id="PTHR30544">
    <property type="entry name" value="23S RRNA METHYLTRANSFERASE"/>
    <property type="match status" value="1"/>
</dbReference>
<comment type="catalytic activity">
    <reaction evidence="14">
        <text>adenosine(2503) in 23S rRNA + 2 reduced [2Fe-2S]-[ferredoxin] + 2 S-adenosyl-L-methionine = 2-methyladenosine(2503) in 23S rRNA + 5'-deoxyadenosine + L-methionine + 2 oxidized [2Fe-2S]-[ferredoxin] + S-adenosyl-L-homocysteine</text>
        <dbReference type="Rhea" id="RHEA:42916"/>
        <dbReference type="Rhea" id="RHEA-COMP:10000"/>
        <dbReference type="Rhea" id="RHEA-COMP:10001"/>
        <dbReference type="Rhea" id="RHEA-COMP:10152"/>
        <dbReference type="Rhea" id="RHEA-COMP:10282"/>
        <dbReference type="ChEBI" id="CHEBI:17319"/>
        <dbReference type="ChEBI" id="CHEBI:33737"/>
        <dbReference type="ChEBI" id="CHEBI:33738"/>
        <dbReference type="ChEBI" id="CHEBI:57844"/>
        <dbReference type="ChEBI" id="CHEBI:57856"/>
        <dbReference type="ChEBI" id="CHEBI:59789"/>
        <dbReference type="ChEBI" id="CHEBI:74411"/>
        <dbReference type="ChEBI" id="CHEBI:74497"/>
        <dbReference type="EC" id="2.1.1.192"/>
    </reaction>
</comment>
<evidence type="ECO:0000256" key="13">
    <source>
        <dbReference type="ARBA" id="ARBA00023157"/>
    </source>
</evidence>
<comment type="catalytic activity">
    <reaction evidence="14">
        <text>adenosine(37) in tRNA + 2 reduced [2Fe-2S]-[ferredoxin] + 2 S-adenosyl-L-methionine = 2-methyladenosine(37) in tRNA + 5'-deoxyadenosine + L-methionine + 2 oxidized [2Fe-2S]-[ferredoxin] + S-adenosyl-L-homocysteine</text>
        <dbReference type="Rhea" id="RHEA:43332"/>
        <dbReference type="Rhea" id="RHEA-COMP:10000"/>
        <dbReference type="Rhea" id="RHEA-COMP:10001"/>
        <dbReference type="Rhea" id="RHEA-COMP:10162"/>
        <dbReference type="Rhea" id="RHEA-COMP:10485"/>
        <dbReference type="ChEBI" id="CHEBI:17319"/>
        <dbReference type="ChEBI" id="CHEBI:33737"/>
        <dbReference type="ChEBI" id="CHEBI:33738"/>
        <dbReference type="ChEBI" id="CHEBI:57844"/>
        <dbReference type="ChEBI" id="CHEBI:57856"/>
        <dbReference type="ChEBI" id="CHEBI:59789"/>
        <dbReference type="ChEBI" id="CHEBI:74411"/>
        <dbReference type="ChEBI" id="CHEBI:74497"/>
        <dbReference type="EC" id="2.1.1.192"/>
    </reaction>
</comment>
<keyword evidence="10 14" id="KW-0479">Metal-binding</keyword>
<dbReference type="GO" id="GO:0051539">
    <property type="term" value="F:4 iron, 4 sulfur cluster binding"/>
    <property type="evidence" value="ECO:0007669"/>
    <property type="project" value="UniProtKB-UniRule"/>
</dbReference>
<feature type="binding site" evidence="14">
    <location>
        <begin position="163"/>
        <end position="164"/>
    </location>
    <ligand>
        <name>S-adenosyl-L-methionine</name>
        <dbReference type="ChEBI" id="CHEBI:59789"/>
    </ligand>
</feature>
<keyword evidence="9 14" id="KW-0819">tRNA processing</keyword>
<dbReference type="GO" id="GO:0046872">
    <property type="term" value="F:metal ion binding"/>
    <property type="evidence" value="ECO:0007669"/>
    <property type="project" value="UniProtKB-KW"/>
</dbReference>
<evidence type="ECO:0000256" key="3">
    <source>
        <dbReference type="ARBA" id="ARBA00022485"/>
    </source>
</evidence>
<gene>
    <name evidence="14 16" type="primary">rlmN</name>
    <name evidence="16" type="ORF">CSA25_00560</name>
</gene>
<feature type="binding site" evidence="14">
    <location>
        <position position="294"/>
    </location>
    <ligand>
        <name>S-adenosyl-L-methionine</name>
        <dbReference type="ChEBI" id="CHEBI:59789"/>
    </ligand>
</feature>
<dbReference type="SUPFAM" id="SSF102114">
    <property type="entry name" value="Radical SAM enzymes"/>
    <property type="match status" value="1"/>
</dbReference>
<dbReference type="SFLD" id="SFLDF00275">
    <property type="entry name" value="adenosine_C2_methyltransferase"/>
    <property type="match status" value="1"/>
</dbReference>
<dbReference type="PANTHER" id="PTHR30544:SF5">
    <property type="entry name" value="RADICAL SAM CORE DOMAIN-CONTAINING PROTEIN"/>
    <property type="match status" value="1"/>
</dbReference>
<evidence type="ECO:0000256" key="7">
    <source>
        <dbReference type="ARBA" id="ARBA00022679"/>
    </source>
</evidence>
<dbReference type="FunFam" id="3.20.20.70:FF:000014">
    <property type="entry name" value="Probable dual-specificity RNA methyltransferase RlmN"/>
    <property type="match status" value="1"/>
</dbReference>
<accession>A0A2G6MTR9</accession>
<evidence type="ECO:0000256" key="6">
    <source>
        <dbReference type="ARBA" id="ARBA00022603"/>
    </source>
</evidence>
<comment type="caution">
    <text evidence="16">The sequence shown here is derived from an EMBL/GenBank/DDBJ whole genome shotgun (WGS) entry which is preliminary data.</text>
</comment>
<feature type="active site" description="Proton acceptor" evidence="14">
    <location>
        <position position="90"/>
    </location>
</feature>
<feature type="binding site" evidence="14">
    <location>
        <position position="117"/>
    </location>
    <ligand>
        <name>[4Fe-4S] cluster</name>
        <dbReference type="ChEBI" id="CHEBI:49883"/>
        <note>4Fe-4S-S-AdoMet</note>
    </ligand>
</feature>
<comment type="cofactor">
    <cofactor evidence="14">
        <name>[4Fe-4S] cluster</name>
        <dbReference type="ChEBI" id="CHEBI:49883"/>
    </cofactor>
    <text evidence="14">Binds 1 [4Fe-4S] cluster. The cluster is coordinated with 3 cysteines and an exchangeable S-adenosyl-L-methionine.</text>
</comment>
<dbReference type="InterPro" id="IPR058240">
    <property type="entry name" value="rSAM_sf"/>
</dbReference>
<evidence type="ECO:0000256" key="4">
    <source>
        <dbReference type="ARBA" id="ARBA00022490"/>
    </source>
</evidence>
<dbReference type="GO" id="GO:0070475">
    <property type="term" value="P:rRNA base methylation"/>
    <property type="evidence" value="ECO:0007669"/>
    <property type="project" value="UniProtKB-UniRule"/>
</dbReference>
<keyword evidence="8 14" id="KW-0949">S-adenosyl-L-methionine</keyword>
<feature type="domain" description="Radical SAM core" evidence="15">
    <location>
        <begin position="96"/>
        <end position="332"/>
    </location>
</feature>
<dbReference type="GO" id="GO:0030488">
    <property type="term" value="P:tRNA methylation"/>
    <property type="evidence" value="ECO:0007669"/>
    <property type="project" value="UniProtKB-UniRule"/>
</dbReference>
<evidence type="ECO:0000256" key="8">
    <source>
        <dbReference type="ARBA" id="ARBA00022691"/>
    </source>
</evidence>
<dbReference type="NCBIfam" id="TIGR00048">
    <property type="entry name" value="rRNA_mod_RlmN"/>
    <property type="match status" value="1"/>
</dbReference>
<dbReference type="SMART" id="SM00729">
    <property type="entry name" value="Elp3"/>
    <property type="match status" value="1"/>
</dbReference>
<dbReference type="Pfam" id="PF04055">
    <property type="entry name" value="Radical_SAM"/>
    <property type="match status" value="1"/>
</dbReference>
<dbReference type="GO" id="GO:0002935">
    <property type="term" value="F:tRNA (adenine(37)-C2)-methyltransferase activity"/>
    <property type="evidence" value="ECO:0007669"/>
    <property type="project" value="UniProtKB-UniRule"/>
</dbReference>
<dbReference type="Gene3D" id="3.20.20.70">
    <property type="entry name" value="Aldolase class I"/>
    <property type="match status" value="1"/>
</dbReference>
<evidence type="ECO:0000256" key="5">
    <source>
        <dbReference type="ARBA" id="ARBA00022552"/>
    </source>
</evidence>
<dbReference type="PROSITE" id="PS51918">
    <property type="entry name" value="RADICAL_SAM"/>
    <property type="match status" value="1"/>
</dbReference>
<feature type="active site" description="S-methylcysteine intermediate" evidence="14">
    <location>
        <position position="337"/>
    </location>
</feature>
<dbReference type="PIRSF" id="PIRSF006004">
    <property type="entry name" value="CHP00048"/>
    <property type="match status" value="1"/>
</dbReference>
<dbReference type="GO" id="GO:0070040">
    <property type="term" value="F:rRNA (adenine(2503)-C2-)-methyltransferase activity"/>
    <property type="evidence" value="ECO:0007669"/>
    <property type="project" value="UniProtKB-UniRule"/>
</dbReference>
<dbReference type="SFLD" id="SFLDG01062">
    <property type="entry name" value="methyltransferase_(Class_A)"/>
    <property type="match status" value="1"/>
</dbReference>
<comment type="function">
    <text evidence="14">Specifically methylates position 2 of adenine 2503 in 23S rRNA and position 2 of adenine 37 in tRNAs.</text>
</comment>
<evidence type="ECO:0000256" key="2">
    <source>
        <dbReference type="ARBA" id="ARBA00007544"/>
    </source>
</evidence>
<protein>
    <recommendedName>
        <fullName evidence="14">Probable dual-specificity RNA methyltransferase RlmN</fullName>
        <ecNumber evidence="14">2.1.1.192</ecNumber>
    </recommendedName>
    <alternativeName>
        <fullName evidence="14">23S rRNA (adenine(2503)-C(2))-methyltransferase</fullName>
    </alternativeName>
    <alternativeName>
        <fullName evidence="14">23S rRNA m2A2503 methyltransferase</fullName>
    </alternativeName>
    <alternativeName>
        <fullName evidence="14">Ribosomal RNA large subunit methyltransferase N</fullName>
    </alternativeName>
    <alternativeName>
        <fullName evidence="14">tRNA (adenine(37)-C(2))-methyltransferase</fullName>
    </alternativeName>
    <alternativeName>
        <fullName evidence="14">tRNA m2A37 methyltransferase</fullName>
    </alternativeName>
</protein>
<dbReference type="EMBL" id="PDTI01000008">
    <property type="protein sequence ID" value="PIE63415.1"/>
    <property type="molecule type" value="Genomic_DNA"/>
</dbReference>
<dbReference type="InterPro" id="IPR027492">
    <property type="entry name" value="RNA_MTrfase_RlmN"/>
</dbReference>
<dbReference type="HAMAP" id="MF_01849">
    <property type="entry name" value="RNA_methyltr_RlmN"/>
    <property type="match status" value="1"/>
</dbReference>
<feature type="binding site" evidence="14">
    <location>
        <begin position="218"/>
        <end position="220"/>
    </location>
    <ligand>
        <name>S-adenosyl-L-methionine</name>
        <dbReference type="ChEBI" id="CHEBI:59789"/>
    </ligand>
</feature>
<keyword evidence="4 14" id="KW-0963">Cytoplasm</keyword>
<keyword evidence="13 14" id="KW-1015">Disulfide bond</keyword>
<evidence type="ECO:0000256" key="9">
    <source>
        <dbReference type="ARBA" id="ARBA00022694"/>
    </source>
</evidence>
<dbReference type="SFLD" id="SFLDS00029">
    <property type="entry name" value="Radical_SAM"/>
    <property type="match status" value="1"/>
</dbReference>
<keyword evidence="12 14" id="KW-0411">Iron-sulfur</keyword>
<evidence type="ECO:0000256" key="10">
    <source>
        <dbReference type="ARBA" id="ARBA00022723"/>
    </source>
</evidence>
<dbReference type="CDD" id="cd01335">
    <property type="entry name" value="Radical_SAM"/>
    <property type="match status" value="1"/>
</dbReference>
<evidence type="ECO:0000313" key="16">
    <source>
        <dbReference type="EMBL" id="PIE63415.1"/>
    </source>
</evidence>
<dbReference type="AlphaFoldDB" id="A0A2G6MTR9"/>
<keyword evidence="5 14" id="KW-0698">rRNA processing</keyword>
<dbReference type="InterPro" id="IPR048641">
    <property type="entry name" value="RlmN_N"/>
</dbReference>